<feature type="domain" description="J" evidence="2">
    <location>
        <begin position="106"/>
        <end position="170"/>
    </location>
</feature>
<feature type="compositionally biased region" description="Low complexity" evidence="1">
    <location>
        <begin position="60"/>
        <end position="72"/>
    </location>
</feature>
<dbReference type="PRINTS" id="PR00625">
    <property type="entry name" value="JDOMAIN"/>
</dbReference>
<gene>
    <name evidence="3" type="primary">spf31</name>
    <name evidence="3" type="ORF">OC846_005964</name>
</gene>
<comment type="caution">
    <text evidence="3">The sequence shown here is derived from an EMBL/GenBank/DDBJ whole genome shotgun (WGS) entry which is preliminary data.</text>
</comment>
<dbReference type="InterPro" id="IPR036869">
    <property type="entry name" value="J_dom_sf"/>
</dbReference>
<dbReference type="PROSITE" id="PS50076">
    <property type="entry name" value="DNAJ_2"/>
    <property type="match status" value="1"/>
</dbReference>
<feature type="compositionally biased region" description="Basic and acidic residues" evidence="1">
    <location>
        <begin position="232"/>
        <end position="265"/>
    </location>
</feature>
<keyword evidence="4" id="KW-1185">Reference proteome</keyword>
<evidence type="ECO:0000256" key="1">
    <source>
        <dbReference type="SAM" id="MobiDB-lite"/>
    </source>
</evidence>
<dbReference type="AlphaFoldDB" id="A0AAN6GKC3"/>
<accession>A0AAN6GKC3</accession>
<feature type="region of interest" description="Disordered" evidence="1">
    <location>
        <begin position="229"/>
        <end position="286"/>
    </location>
</feature>
<evidence type="ECO:0000259" key="2">
    <source>
        <dbReference type="PROSITE" id="PS50076"/>
    </source>
</evidence>
<dbReference type="SUPFAM" id="SSF46565">
    <property type="entry name" value="Chaperone J-domain"/>
    <property type="match status" value="1"/>
</dbReference>
<dbReference type="PANTHER" id="PTHR46620">
    <property type="entry name" value="J DOMAIN-CONTAINING PROTEIN SPF31"/>
    <property type="match status" value="1"/>
</dbReference>
<organism evidence="3 4">
    <name type="scientific">Tilletia horrida</name>
    <dbReference type="NCBI Taxonomy" id="155126"/>
    <lineage>
        <taxon>Eukaryota</taxon>
        <taxon>Fungi</taxon>
        <taxon>Dikarya</taxon>
        <taxon>Basidiomycota</taxon>
        <taxon>Ustilaginomycotina</taxon>
        <taxon>Exobasidiomycetes</taxon>
        <taxon>Tilletiales</taxon>
        <taxon>Tilletiaceae</taxon>
        <taxon>Tilletia</taxon>
    </lineage>
</organism>
<sequence length="286" mass="31668">MSSAQASGSREPLAGPDTKAQDIKHIATAPASAASSSTQSSSITNAGHAIAPVPQAPQPSNSRNTSDSSASAPKADVPPQRNLAREQTSMWQELEIDRILSAFKLNPYSVLDVPMEADSKEITKVYRKKSLLLHPDKVKHERAVEAFDLLKKASTHLLDEEKRKNLDETVMAARIVALKEFGLPATIAPDDDRIKALEPGALEERVRAKTKEIMIDDELQRRRAIRLQHAAEGAEQRKREEAIEERKRKADEKEQWEATRDDRVAGWRAFQKGGKKRKGNSSNVLG</sequence>
<proteinExistence type="predicted"/>
<dbReference type="InterPro" id="IPR001623">
    <property type="entry name" value="DnaJ_domain"/>
</dbReference>
<dbReference type="CDD" id="cd06257">
    <property type="entry name" value="DnaJ"/>
    <property type="match status" value="1"/>
</dbReference>
<protein>
    <submittedName>
        <fullName evidence="3">DnaJ subfamily C member 8</fullName>
    </submittedName>
</protein>
<feature type="region of interest" description="Disordered" evidence="1">
    <location>
        <begin position="1"/>
        <end position="83"/>
    </location>
</feature>
<reference evidence="3" key="1">
    <citation type="journal article" date="2023" name="PhytoFront">
        <title>Draft Genome Resources of Seven Strains of Tilletia horrida, Causal Agent of Kernel Smut of Rice.</title>
        <authorList>
            <person name="Khanal S."/>
            <person name="Antony Babu S."/>
            <person name="Zhou X.G."/>
        </authorList>
    </citation>
    <scope>NUCLEOTIDE SEQUENCE</scope>
    <source>
        <strain evidence="3">TX6</strain>
    </source>
</reference>
<dbReference type="EMBL" id="JAPDMZ010000268">
    <property type="protein sequence ID" value="KAK0544691.1"/>
    <property type="molecule type" value="Genomic_DNA"/>
</dbReference>
<name>A0AAN6GKC3_9BASI</name>
<dbReference type="SMART" id="SM00271">
    <property type="entry name" value="DnaJ"/>
    <property type="match status" value="1"/>
</dbReference>
<dbReference type="PANTHER" id="PTHR46620:SF1">
    <property type="entry name" value="J DOMAIN-CONTAINING PROTEIN SPF31"/>
    <property type="match status" value="1"/>
</dbReference>
<dbReference type="Gene3D" id="1.10.287.110">
    <property type="entry name" value="DnaJ domain"/>
    <property type="match status" value="1"/>
</dbReference>
<evidence type="ECO:0000313" key="3">
    <source>
        <dbReference type="EMBL" id="KAK0544691.1"/>
    </source>
</evidence>
<dbReference type="Pfam" id="PF00226">
    <property type="entry name" value="DnaJ"/>
    <property type="match status" value="1"/>
</dbReference>
<dbReference type="Proteomes" id="UP001176517">
    <property type="component" value="Unassembled WGS sequence"/>
</dbReference>
<feature type="compositionally biased region" description="Low complexity" evidence="1">
    <location>
        <begin position="27"/>
        <end position="46"/>
    </location>
</feature>
<evidence type="ECO:0000313" key="4">
    <source>
        <dbReference type="Proteomes" id="UP001176517"/>
    </source>
</evidence>